<dbReference type="SUPFAM" id="SSF103473">
    <property type="entry name" value="MFS general substrate transporter"/>
    <property type="match status" value="1"/>
</dbReference>
<dbReference type="GO" id="GO:0016020">
    <property type="term" value="C:membrane"/>
    <property type="evidence" value="ECO:0007669"/>
    <property type="project" value="UniProtKB-SubCell"/>
</dbReference>
<evidence type="ECO:0000256" key="3">
    <source>
        <dbReference type="ARBA" id="ARBA00022692"/>
    </source>
</evidence>
<sequence length="397" mass="44363">MSEDLHLDGKRFELVLHAFYYTYITFEWMTLLYRVFPAHIYISICVAFWGAIASLQSIANSFGILMFLRALLGIGEAAFGPGVPFYLSFFYRREELAFRNGLFISASPLASSFAGALAYAIQSAGPHMKIRPWRLIFLVEGLPSILVALWAWHWIPDSPATARWLTAHERRIAVLRLRRDIERRDSTTTSPKPRGIILKEALQALKDPKSWITALMFLSCNVAFSSMPIFMPTIIHSFGFTPLRSQLLTAPVYLTTFLSLLLTAHLSDKHSTRSLFLIPHALLAASGYLTLTFTGYYRIQNNLLNYLMLYPATIGFFSCITLIITWTVNNQDTESKRGVGIAVLQAVGQCGPLVGTSIFPDEEAEGFVRGMAVCAACMVAVAVLAVGLRVWLGRCNR</sequence>
<evidence type="ECO:0000256" key="6">
    <source>
        <dbReference type="SAM" id="Phobius"/>
    </source>
</evidence>
<feature type="domain" description="Major facilitator superfamily (MFS) profile" evidence="7">
    <location>
        <begin position="1"/>
        <end position="389"/>
    </location>
</feature>
<feature type="transmembrane region" description="Helical" evidence="6">
    <location>
        <begin position="370"/>
        <end position="392"/>
    </location>
</feature>
<comment type="subcellular location">
    <subcellularLocation>
        <location evidence="1">Membrane</location>
        <topology evidence="1">Multi-pass membrane protein</topology>
    </subcellularLocation>
</comment>
<feature type="non-terminal residue" evidence="8">
    <location>
        <position position="397"/>
    </location>
</feature>
<proteinExistence type="predicted"/>
<dbReference type="InterPro" id="IPR020846">
    <property type="entry name" value="MFS_dom"/>
</dbReference>
<dbReference type="OrthoDB" id="2985014at2759"/>
<dbReference type="PANTHER" id="PTHR43791">
    <property type="entry name" value="PERMEASE-RELATED"/>
    <property type="match status" value="1"/>
</dbReference>
<feature type="transmembrane region" description="Helical" evidence="6">
    <location>
        <begin position="309"/>
        <end position="328"/>
    </location>
</feature>
<dbReference type="PROSITE" id="PS50850">
    <property type="entry name" value="MFS"/>
    <property type="match status" value="1"/>
</dbReference>
<dbReference type="AlphaFoldDB" id="A0A6A6VAX9"/>
<keyword evidence="2" id="KW-0813">Transport</keyword>
<dbReference type="EMBL" id="MU006571">
    <property type="protein sequence ID" value="KAF2747752.1"/>
    <property type="molecule type" value="Genomic_DNA"/>
</dbReference>
<feature type="transmembrane region" description="Helical" evidence="6">
    <location>
        <begin position="67"/>
        <end position="89"/>
    </location>
</feature>
<accession>A0A6A6VAX9</accession>
<organism evidence="8 9">
    <name type="scientific">Sporormia fimetaria CBS 119925</name>
    <dbReference type="NCBI Taxonomy" id="1340428"/>
    <lineage>
        <taxon>Eukaryota</taxon>
        <taxon>Fungi</taxon>
        <taxon>Dikarya</taxon>
        <taxon>Ascomycota</taxon>
        <taxon>Pezizomycotina</taxon>
        <taxon>Dothideomycetes</taxon>
        <taxon>Pleosporomycetidae</taxon>
        <taxon>Pleosporales</taxon>
        <taxon>Sporormiaceae</taxon>
        <taxon>Sporormia</taxon>
    </lineage>
</organism>
<evidence type="ECO:0000256" key="1">
    <source>
        <dbReference type="ARBA" id="ARBA00004141"/>
    </source>
</evidence>
<evidence type="ECO:0000313" key="8">
    <source>
        <dbReference type="EMBL" id="KAF2747752.1"/>
    </source>
</evidence>
<keyword evidence="3 6" id="KW-0812">Transmembrane</keyword>
<dbReference type="Gene3D" id="1.20.1250.20">
    <property type="entry name" value="MFS general substrate transporter like domains"/>
    <property type="match status" value="1"/>
</dbReference>
<keyword evidence="5 6" id="KW-0472">Membrane</keyword>
<keyword evidence="9" id="KW-1185">Reference proteome</keyword>
<dbReference type="InterPro" id="IPR036259">
    <property type="entry name" value="MFS_trans_sf"/>
</dbReference>
<feature type="transmembrane region" description="Helical" evidence="6">
    <location>
        <begin position="38"/>
        <end position="55"/>
    </location>
</feature>
<dbReference type="Pfam" id="PF07690">
    <property type="entry name" value="MFS_1"/>
    <property type="match status" value="1"/>
</dbReference>
<keyword evidence="4 6" id="KW-1133">Transmembrane helix</keyword>
<dbReference type="PANTHER" id="PTHR43791:SF27">
    <property type="entry name" value="TRANSPORTER, PUTATIVE (AFU_ORTHOLOGUE AFUA_2G15730)-RELATED"/>
    <property type="match status" value="1"/>
</dbReference>
<evidence type="ECO:0000256" key="5">
    <source>
        <dbReference type="ARBA" id="ARBA00023136"/>
    </source>
</evidence>
<feature type="transmembrane region" description="Helical" evidence="6">
    <location>
        <begin position="247"/>
        <end position="266"/>
    </location>
</feature>
<evidence type="ECO:0000256" key="4">
    <source>
        <dbReference type="ARBA" id="ARBA00022989"/>
    </source>
</evidence>
<dbReference type="Proteomes" id="UP000799440">
    <property type="component" value="Unassembled WGS sequence"/>
</dbReference>
<dbReference type="FunFam" id="1.20.1250.20:FF:000013">
    <property type="entry name" value="MFS general substrate transporter"/>
    <property type="match status" value="1"/>
</dbReference>
<dbReference type="GO" id="GO:0022857">
    <property type="term" value="F:transmembrane transporter activity"/>
    <property type="evidence" value="ECO:0007669"/>
    <property type="project" value="InterPro"/>
</dbReference>
<feature type="transmembrane region" description="Helical" evidence="6">
    <location>
        <begin position="133"/>
        <end position="155"/>
    </location>
</feature>
<feature type="transmembrane region" description="Helical" evidence="6">
    <location>
        <begin position="278"/>
        <end position="297"/>
    </location>
</feature>
<reference evidence="8" key="1">
    <citation type="journal article" date="2020" name="Stud. Mycol.">
        <title>101 Dothideomycetes genomes: a test case for predicting lifestyles and emergence of pathogens.</title>
        <authorList>
            <person name="Haridas S."/>
            <person name="Albert R."/>
            <person name="Binder M."/>
            <person name="Bloem J."/>
            <person name="Labutti K."/>
            <person name="Salamov A."/>
            <person name="Andreopoulos B."/>
            <person name="Baker S."/>
            <person name="Barry K."/>
            <person name="Bills G."/>
            <person name="Bluhm B."/>
            <person name="Cannon C."/>
            <person name="Castanera R."/>
            <person name="Culley D."/>
            <person name="Daum C."/>
            <person name="Ezra D."/>
            <person name="Gonzalez J."/>
            <person name="Henrissat B."/>
            <person name="Kuo A."/>
            <person name="Liang C."/>
            <person name="Lipzen A."/>
            <person name="Lutzoni F."/>
            <person name="Magnuson J."/>
            <person name="Mondo S."/>
            <person name="Nolan M."/>
            <person name="Ohm R."/>
            <person name="Pangilinan J."/>
            <person name="Park H.-J."/>
            <person name="Ramirez L."/>
            <person name="Alfaro M."/>
            <person name="Sun H."/>
            <person name="Tritt A."/>
            <person name="Yoshinaga Y."/>
            <person name="Zwiers L.-H."/>
            <person name="Turgeon B."/>
            <person name="Goodwin S."/>
            <person name="Spatafora J."/>
            <person name="Crous P."/>
            <person name="Grigoriev I."/>
        </authorList>
    </citation>
    <scope>NUCLEOTIDE SEQUENCE</scope>
    <source>
        <strain evidence="8">CBS 119925</strain>
    </source>
</reference>
<evidence type="ECO:0000313" key="9">
    <source>
        <dbReference type="Proteomes" id="UP000799440"/>
    </source>
</evidence>
<evidence type="ECO:0000259" key="7">
    <source>
        <dbReference type="PROSITE" id="PS50850"/>
    </source>
</evidence>
<name>A0A6A6VAX9_9PLEO</name>
<feature type="transmembrane region" description="Helical" evidence="6">
    <location>
        <begin position="211"/>
        <end position="235"/>
    </location>
</feature>
<gene>
    <name evidence="8" type="ORF">M011DRAFT_422715</name>
</gene>
<feature type="transmembrane region" description="Helical" evidence="6">
    <location>
        <begin position="101"/>
        <end position="121"/>
    </location>
</feature>
<dbReference type="InterPro" id="IPR011701">
    <property type="entry name" value="MFS"/>
</dbReference>
<evidence type="ECO:0000256" key="2">
    <source>
        <dbReference type="ARBA" id="ARBA00022448"/>
    </source>
</evidence>
<protein>
    <submittedName>
        <fullName evidence="8">MFS general substrate transporter</fullName>
    </submittedName>
</protein>